<organism evidence="1">
    <name type="scientific">marine sediment metagenome</name>
    <dbReference type="NCBI Taxonomy" id="412755"/>
    <lineage>
        <taxon>unclassified sequences</taxon>
        <taxon>metagenomes</taxon>
        <taxon>ecological metagenomes</taxon>
    </lineage>
</organism>
<dbReference type="AlphaFoldDB" id="A0A0F9PWF0"/>
<proteinExistence type="predicted"/>
<accession>A0A0F9PWF0</accession>
<reference evidence="1" key="1">
    <citation type="journal article" date="2015" name="Nature">
        <title>Complex archaea that bridge the gap between prokaryotes and eukaryotes.</title>
        <authorList>
            <person name="Spang A."/>
            <person name="Saw J.H."/>
            <person name="Jorgensen S.L."/>
            <person name="Zaremba-Niedzwiedzka K."/>
            <person name="Martijn J."/>
            <person name="Lind A.E."/>
            <person name="van Eijk R."/>
            <person name="Schleper C."/>
            <person name="Guy L."/>
            <person name="Ettema T.J."/>
        </authorList>
    </citation>
    <scope>NUCLEOTIDE SEQUENCE</scope>
</reference>
<name>A0A0F9PWF0_9ZZZZ</name>
<evidence type="ECO:0000313" key="1">
    <source>
        <dbReference type="EMBL" id="KKM97532.1"/>
    </source>
</evidence>
<sequence>MANIVTLEEVKAILELEDSDDARINILLPIVDQLIQNFTRRNVIQITNTAEKHNGDRTPFLTTNDGPIISVATLKVVDPQTGATSNDLIEDQDFKRYAEYVQIIGSQKTTPFNPRWGIAFPVGENNVEITYDSGYVVIPQDFKMAAYVTMDFLFHFRTPGVIQEKIGNYSYRLTSELLAKENSGLPSNAADMLRSKVRPQLVRSEQAFGEDPIRPARAGTF</sequence>
<dbReference type="EMBL" id="LAZR01005737">
    <property type="protein sequence ID" value="KKM97532.1"/>
    <property type="molecule type" value="Genomic_DNA"/>
</dbReference>
<gene>
    <name evidence="1" type="ORF">LCGC14_1167050</name>
</gene>
<dbReference type="CDD" id="cd08054">
    <property type="entry name" value="gp6"/>
    <property type="match status" value="1"/>
</dbReference>
<comment type="caution">
    <text evidence="1">The sequence shown here is derived from an EMBL/GenBank/DDBJ whole genome shotgun (WGS) entry which is preliminary data.</text>
</comment>
<evidence type="ECO:0008006" key="2">
    <source>
        <dbReference type="Google" id="ProtNLM"/>
    </source>
</evidence>
<protein>
    <recommendedName>
        <fullName evidence="2">Phage gp6-like head-tail connector protein</fullName>
    </recommendedName>
</protein>